<sequence length="336" mass="37895">MNPSDHDMAGNPDADITRESTMRPPQQPFTLHETPFDYQQGSSGAPVEAAYTIPPTRFIGSTTYGSQNQHLHPQLQSPTNQEVVPVSNQTRGSLVYPSTQFNQYTGGTTFNQPRRPSLQSPSKSKRKRKNRPGKKFGAKKRSWVWSWFKQDSKNPNIAVCNNCMRAVVRVPSDKGSPKKLVEHLRTHGVTSGMRPSPGRHADTTHQYRDTQTGQHSTNQDHSGSSFTRQEFTRNEAPLSSGQQLPPQSYTFDTKLFYHHLLAFLIENQLPIDIIRSREFHEVVNDLRSEAVADLQELLRLYDSLIQVSQFGPGTRAFASFEDSTRMAVLSNALQRS</sequence>
<reference evidence="2 3" key="1">
    <citation type="submission" date="2020-12" db="EMBL/GenBank/DDBJ databases">
        <title>Effect of drift, selection, and recombination on the evolution of hybrid genomes in Candida yeast pathogens.</title>
        <authorList>
            <person name="Mixao V."/>
            <person name="Ksiezopolska E."/>
            <person name="Saus E."/>
            <person name="Boekhout T."/>
            <person name="Gacser A."/>
            <person name="Gabaldon T."/>
        </authorList>
    </citation>
    <scope>NUCLEOTIDE SEQUENCE [LARGE SCALE GENOMIC DNA]</scope>
    <source>
        <strain evidence="2 3">BP57</strain>
    </source>
</reference>
<feature type="compositionally biased region" description="Polar residues" evidence="1">
    <location>
        <begin position="59"/>
        <end position="86"/>
    </location>
</feature>
<dbReference type="EMBL" id="JAEOAQ010000007">
    <property type="protein sequence ID" value="KAG5417568.1"/>
    <property type="molecule type" value="Genomic_DNA"/>
</dbReference>
<dbReference type="AlphaFoldDB" id="A0A8H7Z961"/>
<proteinExistence type="predicted"/>
<evidence type="ECO:0000313" key="3">
    <source>
        <dbReference type="Proteomes" id="UP000669133"/>
    </source>
</evidence>
<keyword evidence="3" id="KW-1185">Reference proteome</keyword>
<comment type="caution">
    <text evidence="2">The sequence shown here is derived from an EMBL/GenBank/DDBJ whole genome shotgun (WGS) entry which is preliminary data.</text>
</comment>
<feature type="compositionally biased region" description="Basic and acidic residues" evidence="1">
    <location>
        <begin position="199"/>
        <end position="208"/>
    </location>
</feature>
<protein>
    <recommendedName>
        <fullName evidence="4">BED-type domain-containing protein</fullName>
    </recommendedName>
</protein>
<dbReference type="OrthoDB" id="4095286at2759"/>
<evidence type="ECO:0000313" key="2">
    <source>
        <dbReference type="EMBL" id="KAG5417568.1"/>
    </source>
</evidence>
<dbReference type="GeneID" id="93653833"/>
<accession>A0A8H7Z961</accession>
<feature type="region of interest" description="Disordered" evidence="1">
    <location>
        <begin position="186"/>
        <end position="245"/>
    </location>
</feature>
<feature type="compositionally biased region" description="Basic residues" evidence="1">
    <location>
        <begin position="123"/>
        <end position="138"/>
    </location>
</feature>
<name>A0A8H7Z961_9ASCO</name>
<organism evidence="2 3">
    <name type="scientific">Candida metapsilosis</name>
    <dbReference type="NCBI Taxonomy" id="273372"/>
    <lineage>
        <taxon>Eukaryota</taxon>
        <taxon>Fungi</taxon>
        <taxon>Dikarya</taxon>
        <taxon>Ascomycota</taxon>
        <taxon>Saccharomycotina</taxon>
        <taxon>Pichiomycetes</taxon>
        <taxon>Debaryomycetaceae</taxon>
        <taxon>Candida/Lodderomyces clade</taxon>
        <taxon>Candida</taxon>
    </lineage>
</organism>
<feature type="region of interest" description="Disordered" evidence="1">
    <location>
        <begin position="104"/>
        <end position="138"/>
    </location>
</feature>
<dbReference type="Proteomes" id="UP000669133">
    <property type="component" value="Unassembled WGS sequence"/>
</dbReference>
<feature type="compositionally biased region" description="Polar residues" evidence="1">
    <location>
        <begin position="209"/>
        <end position="229"/>
    </location>
</feature>
<feature type="region of interest" description="Disordered" evidence="1">
    <location>
        <begin position="1"/>
        <end position="86"/>
    </location>
</feature>
<feature type="compositionally biased region" description="Low complexity" evidence="1">
    <location>
        <begin position="113"/>
        <end position="122"/>
    </location>
</feature>
<dbReference type="RefSeq" id="XP_067546684.1">
    <property type="nucleotide sequence ID" value="XM_067694356.1"/>
</dbReference>
<gene>
    <name evidence="2" type="ORF">I9W82_005204</name>
</gene>
<evidence type="ECO:0000256" key="1">
    <source>
        <dbReference type="SAM" id="MobiDB-lite"/>
    </source>
</evidence>
<evidence type="ECO:0008006" key="4">
    <source>
        <dbReference type="Google" id="ProtNLM"/>
    </source>
</evidence>